<name>A0ACC2GCM7_DALPE</name>
<gene>
    <name evidence="1" type="ORF">DPEC_G00192400</name>
</gene>
<sequence>MFLLGSLEKYFATELYKSQSTLALYSQQNSYIFSGTICLRFIMVNYKVDLFTGHMKCADTKNSIYIKLSGTNRESEMTYINKTAYRGSVIEYQVLCPSTLGQLEAITERTQELENRRQAYQWSTYIVGLPNIINIKHPSELPAEVRYSFTKTIEFEFTAAFAIC</sequence>
<accession>A0ACC2GCM7</accession>
<protein>
    <submittedName>
        <fullName evidence="1">Uncharacterized protein</fullName>
    </submittedName>
</protein>
<reference evidence="1" key="1">
    <citation type="submission" date="2021-05" db="EMBL/GenBank/DDBJ databases">
        <authorList>
            <person name="Pan Q."/>
            <person name="Jouanno E."/>
            <person name="Zahm M."/>
            <person name="Klopp C."/>
            <person name="Cabau C."/>
            <person name="Louis A."/>
            <person name="Berthelot C."/>
            <person name="Parey E."/>
            <person name="Roest Crollius H."/>
            <person name="Montfort J."/>
            <person name="Robinson-Rechavi M."/>
            <person name="Bouchez O."/>
            <person name="Lampietro C."/>
            <person name="Lopez Roques C."/>
            <person name="Donnadieu C."/>
            <person name="Postlethwait J."/>
            <person name="Bobe J."/>
            <person name="Dillon D."/>
            <person name="Chandos A."/>
            <person name="von Hippel F."/>
            <person name="Guiguen Y."/>
        </authorList>
    </citation>
    <scope>NUCLEOTIDE SEQUENCE</scope>
    <source>
        <strain evidence="1">YG-Jan2019</strain>
    </source>
</reference>
<proteinExistence type="predicted"/>
<organism evidence="1 2">
    <name type="scientific">Dallia pectoralis</name>
    <name type="common">Alaska blackfish</name>
    <dbReference type="NCBI Taxonomy" id="75939"/>
    <lineage>
        <taxon>Eukaryota</taxon>
        <taxon>Metazoa</taxon>
        <taxon>Chordata</taxon>
        <taxon>Craniata</taxon>
        <taxon>Vertebrata</taxon>
        <taxon>Euteleostomi</taxon>
        <taxon>Actinopterygii</taxon>
        <taxon>Neopterygii</taxon>
        <taxon>Teleostei</taxon>
        <taxon>Protacanthopterygii</taxon>
        <taxon>Esociformes</taxon>
        <taxon>Umbridae</taxon>
        <taxon>Dallia</taxon>
    </lineage>
</organism>
<evidence type="ECO:0000313" key="2">
    <source>
        <dbReference type="Proteomes" id="UP001157502"/>
    </source>
</evidence>
<keyword evidence="2" id="KW-1185">Reference proteome</keyword>
<comment type="caution">
    <text evidence="1">The sequence shown here is derived from an EMBL/GenBank/DDBJ whole genome shotgun (WGS) entry which is preliminary data.</text>
</comment>
<evidence type="ECO:0000313" key="1">
    <source>
        <dbReference type="EMBL" id="KAJ8001252.1"/>
    </source>
</evidence>
<dbReference type="Proteomes" id="UP001157502">
    <property type="component" value="Chromosome 15"/>
</dbReference>
<dbReference type="EMBL" id="CM055742">
    <property type="protein sequence ID" value="KAJ8001252.1"/>
    <property type="molecule type" value="Genomic_DNA"/>
</dbReference>